<name>A0ACA9L685_9GLOM</name>
<comment type="caution">
    <text evidence="1">The sequence shown here is derived from an EMBL/GenBank/DDBJ whole genome shotgun (WGS) entry which is preliminary data.</text>
</comment>
<keyword evidence="2" id="KW-1185">Reference proteome</keyword>
<evidence type="ECO:0000313" key="1">
    <source>
        <dbReference type="EMBL" id="CAG8511275.1"/>
    </source>
</evidence>
<evidence type="ECO:0000313" key="2">
    <source>
        <dbReference type="Proteomes" id="UP000789366"/>
    </source>
</evidence>
<dbReference type="EMBL" id="CAJVPW010002676">
    <property type="protein sequence ID" value="CAG8511275.1"/>
    <property type="molecule type" value="Genomic_DNA"/>
</dbReference>
<organism evidence="1 2">
    <name type="scientific">Cetraspora pellucida</name>
    <dbReference type="NCBI Taxonomy" id="1433469"/>
    <lineage>
        <taxon>Eukaryota</taxon>
        <taxon>Fungi</taxon>
        <taxon>Fungi incertae sedis</taxon>
        <taxon>Mucoromycota</taxon>
        <taxon>Glomeromycotina</taxon>
        <taxon>Glomeromycetes</taxon>
        <taxon>Diversisporales</taxon>
        <taxon>Gigasporaceae</taxon>
        <taxon>Cetraspora</taxon>
    </lineage>
</organism>
<sequence>MMKIKKKVTKKRKVDSINKEDILKYVENQEVTPKRQEQLENRMCCAFVYAGIFFNIAANEIFRAWIQDLKPASGNSEESCQQLLRQLSSYKEGDPPFNNPFEPDCQMLQTCHLPRLANKLLTITSHLASCERVFSTLGWIYRKKRTRLSFEKLTLEDVLNVADGAEELDNGDTEEDDVMRIMRQNSNLLMRF</sequence>
<protein>
    <submittedName>
        <fullName evidence="1">15489_t:CDS:1</fullName>
    </submittedName>
</protein>
<reference evidence="1" key="1">
    <citation type="submission" date="2021-06" db="EMBL/GenBank/DDBJ databases">
        <authorList>
            <person name="Kallberg Y."/>
            <person name="Tangrot J."/>
            <person name="Rosling A."/>
        </authorList>
    </citation>
    <scope>NUCLEOTIDE SEQUENCE</scope>
    <source>
        <strain evidence="1">28 12/20/2015</strain>
    </source>
</reference>
<dbReference type="Proteomes" id="UP000789366">
    <property type="component" value="Unassembled WGS sequence"/>
</dbReference>
<gene>
    <name evidence="1" type="ORF">SPELUC_LOCUS3488</name>
</gene>
<accession>A0ACA9L685</accession>
<proteinExistence type="predicted"/>